<dbReference type="GO" id="GO:0009055">
    <property type="term" value="F:electron transfer activity"/>
    <property type="evidence" value="ECO:0007669"/>
    <property type="project" value="InterPro"/>
</dbReference>
<dbReference type="InterPro" id="IPR009056">
    <property type="entry name" value="Cyt_c-like_dom"/>
</dbReference>
<feature type="domain" description="Cytochrome c" evidence="11">
    <location>
        <begin position="114"/>
        <end position="210"/>
    </location>
</feature>
<evidence type="ECO:0000256" key="9">
    <source>
        <dbReference type="PIRSR" id="PIRSR000005-2"/>
    </source>
</evidence>
<protein>
    <submittedName>
        <fullName evidence="12">Cytochrome c oxidase, cbb3-type, subunit III</fullName>
    </submittedName>
</protein>
<feature type="binding site" description="axial binding residue" evidence="9">
    <location>
        <position position="139"/>
    </location>
    <ligand>
        <name>heme c</name>
        <dbReference type="ChEBI" id="CHEBI:61717"/>
        <label>2</label>
    </ligand>
    <ligandPart>
        <name>Fe</name>
        <dbReference type="ChEBI" id="CHEBI:18248"/>
    </ligandPart>
</feature>
<name>A0A286EWH9_9NEIS</name>
<keyword evidence="7 9" id="KW-0408">Iron</keyword>
<evidence type="ECO:0000256" key="3">
    <source>
        <dbReference type="ARBA" id="ARBA00022617"/>
    </source>
</evidence>
<dbReference type="PANTHER" id="PTHR33751:SF9">
    <property type="entry name" value="CYTOCHROME C4"/>
    <property type="match status" value="1"/>
</dbReference>
<dbReference type="Pfam" id="PF00034">
    <property type="entry name" value="Cytochrom_C"/>
    <property type="match status" value="2"/>
</dbReference>
<feature type="binding site" description="covalent" evidence="8">
    <location>
        <position position="135"/>
    </location>
    <ligand>
        <name>heme c</name>
        <dbReference type="ChEBI" id="CHEBI:61717"/>
        <label>2</label>
    </ligand>
</feature>
<dbReference type="InterPro" id="IPR050597">
    <property type="entry name" value="Cytochrome_c_Oxidase_Subunit"/>
</dbReference>
<dbReference type="SUPFAM" id="SSF46626">
    <property type="entry name" value="Cytochrome c"/>
    <property type="match status" value="2"/>
</dbReference>
<feature type="binding site" description="covalent" evidence="8">
    <location>
        <position position="38"/>
    </location>
    <ligand>
        <name>heme c</name>
        <dbReference type="ChEBI" id="CHEBI:61717"/>
        <label>1</label>
    </ligand>
</feature>
<dbReference type="InterPro" id="IPR024167">
    <property type="entry name" value="Cytochrome_c4-like"/>
</dbReference>
<evidence type="ECO:0000259" key="11">
    <source>
        <dbReference type="PROSITE" id="PS51007"/>
    </source>
</evidence>
<keyword evidence="5" id="KW-0574">Periplasm</keyword>
<dbReference type="Proteomes" id="UP000219669">
    <property type="component" value="Unassembled WGS sequence"/>
</dbReference>
<evidence type="ECO:0000313" key="12">
    <source>
        <dbReference type="EMBL" id="SOD75292.1"/>
    </source>
</evidence>
<evidence type="ECO:0000256" key="1">
    <source>
        <dbReference type="ARBA" id="ARBA00004418"/>
    </source>
</evidence>
<dbReference type="PROSITE" id="PS51007">
    <property type="entry name" value="CYTC"/>
    <property type="match status" value="2"/>
</dbReference>
<feature type="binding site" description="covalent" evidence="8">
    <location>
        <position position="35"/>
    </location>
    <ligand>
        <name>heme c</name>
        <dbReference type="ChEBI" id="CHEBI:61717"/>
        <label>1</label>
    </ligand>
</feature>
<dbReference type="OrthoDB" id="9773456at2"/>
<keyword evidence="3 8" id="KW-0349">Heme</keyword>
<accession>A0A286EWH9</accession>
<feature type="binding site" description="axial binding residue" evidence="9">
    <location>
        <position position="39"/>
    </location>
    <ligand>
        <name>heme c</name>
        <dbReference type="ChEBI" id="CHEBI:61717"/>
        <label>1</label>
    </ligand>
    <ligandPart>
        <name>Fe</name>
        <dbReference type="ChEBI" id="CHEBI:18248"/>
    </ligandPart>
</feature>
<dbReference type="PIRSF" id="PIRSF000005">
    <property type="entry name" value="Cytochrome_c4"/>
    <property type="match status" value="1"/>
</dbReference>
<feature type="chain" id="PRO_5013307250" evidence="10">
    <location>
        <begin position="22"/>
        <end position="210"/>
    </location>
</feature>
<reference evidence="12 13" key="1">
    <citation type="submission" date="2017-09" db="EMBL/GenBank/DDBJ databases">
        <authorList>
            <person name="Ehlers B."/>
            <person name="Leendertz F.H."/>
        </authorList>
    </citation>
    <scope>NUCLEOTIDE SEQUENCE [LARGE SCALE GENOMIC DNA]</scope>
    <source>
        <strain evidence="12 13">DSM 16848</strain>
    </source>
</reference>
<gene>
    <name evidence="12" type="ORF">SAMN02746062_02339</name>
</gene>
<dbReference type="GO" id="GO:0042597">
    <property type="term" value="C:periplasmic space"/>
    <property type="evidence" value="ECO:0007669"/>
    <property type="project" value="UniProtKB-SubCell"/>
</dbReference>
<feature type="binding site" description="covalent" evidence="8">
    <location>
        <position position="138"/>
    </location>
    <ligand>
        <name>heme c</name>
        <dbReference type="ChEBI" id="CHEBI:61717"/>
        <label>2</label>
    </ligand>
</feature>
<keyword evidence="4 9" id="KW-0479">Metal-binding</keyword>
<evidence type="ECO:0000256" key="8">
    <source>
        <dbReference type="PIRSR" id="PIRSR000005-1"/>
    </source>
</evidence>
<evidence type="ECO:0000256" key="5">
    <source>
        <dbReference type="ARBA" id="ARBA00022764"/>
    </source>
</evidence>
<evidence type="ECO:0000256" key="2">
    <source>
        <dbReference type="ARBA" id="ARBA00022448"/>
    </source>
</evidence>
<dbReference type="PANTHER" id="PTHR33751">
    <property type="entry name" value="CBB3-TYPE CYTOCHROME C OXIDASE SUBUNIT FIXP"/>
    <property type="match status" value="1"/>
</dbReference>
<dbReference type="GO" id="GO:0005506">
    <property type="term" value="F:iron ion binding"/>
    <property type="evidence" value="ECO:0007669"/>
    <property type="project" value="InterPro"/>
</dbReference>
<keyword evidence="10" id="KW-0732">Signal</keyword>
<dbReference type="EMBL" id="OCNF01000040">
    <property type="protein sequence ID" value="SOD75292.1"/>
    <property type="molecule type" value="Genomic_DNA"/>
</dbReference>
<feature type="domain" description="Cytochrome c" evidence="11">
    <location>
        <begin position="22"/>
        <end position="104"/>
    </location>
</feature>
<evidence type="ECO:0000256" key="7">
    <source>
        <dbReference type="ARBA" id="ARBA00023004"/>
    </source>
</evidence>
<evidence type="ECO:0000256" key="10">
    <source>
        <dbReference type="SAM" id="SignalP"/>
    </source>
</evidence>
<proteinExistence type="predicted"/>
<evidence type="ECO:0000313" key="13">
    <source>
        <dbReference type="Proteomes" id="UP000219669"/>
    </source>
</evidence>
<evidence type="ECO:0000256" key="4">
    <source>
        <dbReference type="ARBA" id="ARBA00022723"/>
    </source>
</evidence>
<dbReference type="InterPro" id="IPR036909">
    <property type="entry name" value="Cyt_c-like_dom_sf"/>
</dbReference>
<evidence type="ECO:0000256" key="6">
    <source>
        <dbReference type="ARBA" id="ARBA00022982"/>
    </source>
</evidence>
<dbReference type="RefSeq" id="WP_097115283.1">
    <property type="nucleotide sequence ID" value="NZ_CP083931.1"/>
</dbReference>
<keyword evidence="6" id="KW-0249">Electron transport</keyword>
<keyword evidence="13" id="KW-1185">Reference proteome</keyword>
<dbReference type="Gene3D" id="1.10.760.10">
    <property type="entry name" value="Cytochrome c-like domain"/>
    <property type="match status" value="2"/>
</dbReference>
<keyword evidence="2" id="KW-0813">Transport</keyword>
<dbReference type="AlphaFoldDB" id="A0A286EWH9"/>
<comment type="PTM">
    <text evidence="8">Binds 2 heme c groups covalently per subunit.</text>
</comment>
<dbReference type="GO" id="GO:0020037">
    <property type="term" value="F:heme binding"/>
    <property type="evidence" value="ECO:0007669"/>
    <property type="project" value="InterPro"/>
</dbReference>
<comment type="subcellular location">
    <subcellularLocation>
        <location evidence="1">Periplasm</location>
    </subcellularLocation>
</comment>
<feature type="signal peptide" evidence="10">
    <location>
        <begin position="1"/>
        <end position="21"/>
    </location>
</feature>
<feature type="binding site" description="axial binding residue" evidence="9">
    <location>
        <position position="187"/>
    </location>
    <ligand>
        <name>heme c</name>
        <dbReference type="ChEBI" id="CHEBI:61717"/>
        <label>2</label>
    </ligand>
    <ligandPart>
        <name>Fe</name>
        <dbReference type="ChEBI" id="CHEBI:18248"/>
    </ligandPart>
</feature>
<organism evidence="12 13">
    <name type="scientific">Alysiella filiformis DSM 16848</name>
    <dbReference type="NCBI Taxonomy" id="1120981"/>
    <lineage>
        <taxon>Bacteria</taxon>
        <taxon>Pseudomonadati</taxon>
        <taxon>Pseudomonadota</taxon>
        <taxon>Betaproteobacteria</taxon>
        <taxon>Neisseriales</taxon>
        <taxon>Neisseriaceae</taxon>
        <taxon>Alysiella</taxon>
    </lineage>
</organism>
<sequence>MKRIHLLVAALVAGSALSATAADVAKGKQIAEKICAACHAADGNSGIAMYPKLSSQHAEYIYQQTKDIKEGKRTTGSAAVMMPMVQGLSDEDIRNVAAYYAKQNAKAGEANPKQNPEYGAKIFRAGIPDKKVPACMSCHGPAGAGMPAGGTSVKTAYPRLGGQHASYVVEQLKNYASGKRSSPAHMMEDIAKRMSEEDMQAVGNFIQGLH</sequence>
<feature type="binding site" description="axial binding residue" evidence="9">
    <location>
        <position position="81"/>
    </location>
    <ligand>
        <name>heme c</name>
        <dbReference type="ChEBI" id="CHEBI:61717"/>
        <label>1</label>
    </ligand>
    <ligandPart>
        <name>Fe</name>
        <dbReference type="ChEBI" id="CHEBI:18248"/>
    </ligandPart>
</feature>